<evidence type="ECO:0000313" key="6">
    <source>
        <dbReference type="Proteomes" id="UP000242881"/>
    </source>
</evidence>
<keyword evidence="3 4" id="KW-0418">Kinase</keyword>
<proteinExistence type="inferred from homology"/>
<dbReference type="PANTHER" id="PTHR21599:SF0">
    <property type="entry name" value="GLYCERATE KINASE"/>
    <property type="match status" value="1"/>
</dbReference>
<protein>
    <submittedName>
        <fullName evidence="5">Glycerate kinase</fullName>
    </submittedName>
</protein>
<comment type="caution">
    <text evidence="5">The sequence shown here is derived from an EMBL/GenBank/DDBJ whole genome shotgun (WGS) entry which is preliminary data.</text>
</comment>
<keyword evidence="2 4" id="KW-0808">Transferase</keyword>
<dbReference type="NCBIfam" id="TIGR00045">
    <property type="entry name" value="glycerate kinase"/>
    <property type="match status" value="1"/>
</dbReference>
<dbReference type="Gene3D" id="3.90.1510.10">
    <property type="entry name" value="Glycerate kinase, domain 2"/>
    <property type="match status" value="1"/>
</dbReference>
<dbReference type="GO" id="GO:0031388">
    <property type="term" value="P:organic acid phosphorylation"/>
    <property type="evidence" value="ECO:0007669"/>
    <property type="project" value="UniProtKB-UniRule"/>
</dbReference>
<sequence>MRILIAPDSFKESLSAKEVINTISNAFILEMPDLTIIKVPMADGGEGTAETLIEATNGYFVEKDVFDPLCRKIKSKYGITGDGKRCIIEMASCCGLSLLKPEERNPSITTTFGLGELIRDALNKGIKEFIIGIGGSATNDAGAGMLQALGFGLKDKDGKEIGFGGYELERVESIDLTNVDYNLKDTKFLIACDVDNPMVGENGASYVYGPQKGADMQMVEKLDKALVKFSKVIKKVTGMDIYNIPGTGAAGGIGAAFLSFLNAKLMPGFEIVSEFHNLEEKIKESDLVITGEGKTDHQTKFGKVVSGVSKIAKRHNKPVICISGSYTEDATTLYDYGITAIFSSIHTPDNLENIMKNANKNLHFTALNVARMIKFLNKKKGGGPPESLLTTLKDFEQSYQTLIKDQAP</sequence>
<name>A0A2J6WKF6_9BACT</name>
<evidence type="ECO:0000313" key="5">
    <source>
        <dbReference type="EMBL" id="PMP70860.1"/>
    </source>
</evidence>
<dbReference type="InterPro" id="IPR018193">
    <property type="entry name" value="Glyc_kinase_flavodox-like_fold"/>
</dbReference>
<evidence type="ECO:0000256" key="3">
    <source>
        <dbReference type="ARBA" id="ARBA00022777"/>
    </source>
</evidence>
<comment type="similarity">
    <text evidence="1 4">Belongs to the glycerate kinase type-1 family.</text>
</comment>
<evidence type="ECO:0000256" key="1">
    <source>
        <dbReference type="ARBA" id="ARBA00006284"/>
    </source>
</evidence>
<gene>
    <name evidence="5" type="ORF">C0187_04900</name>
</gene>
<dbReference type="PANTHER" id="PTHR21599">
    <property type="entry name" value="GLYCERATE KINASE"/>
    <property type="match status" value="1"/>
</dbReference>
<accession>A0A2J6WKF6</accession>
<dbReference type="PIRSF" id="PIRSF006078">
    <property type="entry name" value="GlxK"/>
    <property type="match status" value="1"/>
</dbReference>
<dbReference type="InterPro" id="IPR004381">
    <property type="entry name" value="Glycerate_kinase"/>
</dbReference>
<evidence type="ECO:0000256" key="2">
    <source>
        <dbReference type="ARBA" id="ARBA00022679"/>
    </source>
</evidence>
<dbReference type="SUPFAM" id="SSF110738">
    <property type="entry name" value="Glycerate kinase I"/>
    <property type="match status" value="1"/>
</dbReference>
<dbReference type="InterPro" id="IPR036129">
    <property type="entry name" value="Glycerate_kinase_sf"/>
</dbReference>
<dbReference type="Gene3D" id="3.40.50.10350">
    <property type="entry name" value="Glycerate kinase, domain 1"/>
    <property type="match status" value="1"/>
</dbReference>
<dbReference type="EMBL" id="PNIN01000048">
    <property type="protein sequence ID" value="PMP70860.1"/>
    <property type="molecule type" value="Genomic_DNA"/>
</dbReference>
<dbReference type="InterPro" id="IPR018197">
    <property type="entry name" value="Glycerate_kinase_RE-like"/>
</dbReference>
<dbReference type="Pfam" id="PF02595">
    <property type="entry name" value="Gly_kinase"/>
    <property type="match status" value="1"/>
</dbReference>
<organism evidence="5 6">
    <name type="scientific">Calditerrivibrio nitroreducens</name>
    <dbReference type="NCBI Taxonomy" id="477976"/>
    <lineage>
        <taxon>Bacteria</taxon>
        <taxon>Pseudomonadati</taxon>
        <taxon>Deferribacterota</taxon>
        <taxon>Deferribacteres</taxon>
        <taxon>Deferribacterales</taxon>
        <taxon>Calditerrivibrionaceae</taxon>
    </lineage>
</organism>
<reference evidence="5 6" key="1">
    <citation type="submission" date="2018-01" db="EMBL/GenBank/DDBJ databases">
        <title>Metagenomic assembled genomes from two thermal pools in the Uzon Caldera, Kamchatka, Russia.</title>
        <authorList>
            <person name="Wilkins L."/>
            <person name="Ettinger C."/>
        </authorList>
    </citation>
    <scope>NUCLEOTIDE SEQUENCE [LARGE SCALE GENOMIC DNA]</scope>
    <source>
        <strain evidence="5">ZAV-05</strain>
    </source>
</reference>
<evidence type="ECO:0000256" key="4">
    <source>
        <dbReference type="PIRNR" id="PIRNR006078"/>
    </source>
</evidence>
<dbReference type="AlphaFoldDB" id="A0A2J6WKF6"/>
<dbReference type="GO" id="GO:0008887">
    <property type="term" value="F:glycerate kinase activity"/>
    <property type="evidence" value="ECO:0007669"/>
    <property type="project" value="UniProtKB-UniRule"/>
</dbReference>
<dbReference type="Proteomes" id="UP000242881">
    <property type="component" value="Unassembled WGS sequence"/>
</dbReference>